<dbReference type="EMBL" id="KY124271">
    <property type="protein sequence ID" value="AQX44584.1"/>
    <property type="molecule type" value="Genomic_DNA"/>
</dbReference>
<keyword evidence="1" id="KW-0934">Plastid</keyword>
<geneLocation type="plastid" evidence="1"/>
<dbReference type="InterPro" id="IPR011051">
    <property type="entry name" value="RmlC_Cupin_sf"/>
</dbReference>
<gene>
    <name evidence="1" type="ORF">PCKR_009</name>
    <name evidence="2" type="ORF">PFK_009</name>
</gene>
<accession>A0A1L5YAT4</accession>
<evidence type="ECO:0000313" key="2">
    <source>
        <dbReference type="EMBL" id="AQX44584.1"/>
    </source>
</evidence>
<organism evidence="1">
    <name type="scientific">Paulinella micropora</name>
    <dbReference type="NCBI Taxonomy" id="1928728"/>
    <lineage>
        <taxon>Eukaryota</taxon>
        <taxon>Sar</taxon>
        <taxon>Rhizaria</taxon>
        <taxon>Cercozoa</taxon>
        <taxon>Imbricatea</taxon>
        <taxon>Silicofilosea</taxon>
        <taxon>Euglyphida</taxon>
        <taxon>Paulinellidae</taxon>
        <taxon>Paulinella</taxon>
    </lineage>
</organism>
<reference evidence="1" key="1">
    <citation type="journal article" date="2017" name="Protist">
        <title>Diversity of the Photosynthetic Paulinella Species, with the Description of Paulinella micropora sp. nov. and the Chromatophore Genome Sequence for strain KR01.</title>
        <authorList>
            <person name="Lhee D."/>
            <person name="Yang E.C."/>
            <person name="Kim J.I."/>
            <person name="Nakayama T."/>
            <person name="Zuccarello G."/>
            <person name="Andersen R.A."/>
            <person name="Yoon H.S."/>
        </authorList>
    </citation>
    <scope>NUCLEOTIDE SEQUENCE</scope>
    <source>
        <strain evidence="2">FK01</strain>
        <strain evidence="1">KR01</strain>
    </source>
</reference>
<dbReference type="AlphaFoldDB" id="A0A1L5YAT4"/>
<sequence length="131" mass="15220">MRLTEKWGFSIGKRWGESNEYKYLATDNLLDYPCPQPGHKDNEVLLEKTHFRLERIHLNSNTTPYDQWNSHKKSLWLLIIQGNLVVQLHGENDLRSLTSGDNLVITACHHYRVVQTDLDPGTICLGLFWSD</sequence>
<evidence type="ECO:0000313" key="1">
    <source>
        <dbReference type="EMBL" id="APP87817.1"/>
    </source>
</evidence>
<dbReference type="SUPFAM" id="SSF51182">
    <property type="entry name" value="RmlC-like cupins"/>
    <property type="match status" value="1"/>
</dbReference>
<protein>
    <recommendedName>
        <fullName evidence="3">Cupin 2 conserved barrel domain-containing protein</fullName>
    </recommendedName>
</protein>
<dbReference type="Gene3D" id="2.60.120.10">
    <property type="entry name" value="Jelly Rolls"/>
    <property type="match status" value="1"/>
</dbReference>
<dbReference type="InterPro" id="IPR014710">
    <property type="entry name" value="RmlC-like_jellyroll"/>
</dbReference>
<proteinExistence type="predicted"/>
<name>A0A1L5YAT4_9EUKA</name>
<dbReference type="EMBL" id="KX897545">
    <property type="protein sequence ID" value="APP87817.1"/>
    <property type="molecule type" value="Genomic_DNA"/>
</dbReference>
<evidence type="ECO:0008006" key="3">
    <source>
        <dbReference type="Google" id="ProtNLM"/>
    </source>
</evidence>